<dbReference type="AlphaFoldDB" id="D3E080"/>
<dbReference type="HOGENOM" id="CLU_134828_0_0_2"/>
<gene>
    <name evidence="1" type="ordered locus">mru_1954</name>
</gene>
<name>D3E080_METRM</name>
<sequence length="167" mass="18165">MDSKKLILVTALAFLAIVSIASVSAWDLFGTADETSSTAKTTIAGHDFNIPDGYQKNESYVLDNETTNSNGAIFYSTAESYYKGADDIIYIQVADYSYPGYEANLTTAQLLKSGLGDKETINGHEGLIAENEFDGLKVHAFFYAEDGDCITVITSDDNLFEQIIPEA</sequence>
<evidence type="ECO:0000313" key="1">
    <source>
        <dbReference type="EMBL" id="ADC47804.1"/>
    </source>
</evidence>
<organism evidence="1 2">
    <name type="scientific">Methanobrevibacter ruminantium (strain ATCC 35063 / DSM 1093 / JCM 13430 / OCM 146 / M1)</name>
    <name type="common">Methanobacterium ruminantium</name>
    <dbReference type="NCBI Taxonomy" id="634498"/>
    <lineage>
        <taxon>Archaea</taxon>
        <taxon>Methanobacteriati</taxon>
        <taxon>Methanobacteriota</taxon>
        <taxon>Methanomada group</taxon>
        <taxon>Methanobacteria</taxon>
        <taxon>Methanobacteriales</taxon>
        <taxon>Methanobacteriaceae</taxon>
        <taxon>Methanobrevibacter</taxon>
    </lineage>
</organism>
<proteinExistence type="predicted"/>
<accession>D3E080</accession>
<dbReference type="GeneID" id="8771624"/>
<dbReference type="EMBL" id="CP001719">
    <property type="protein sequence ID" value="ADC47804.1"/>
    <property type="molecule type" value="Genomic_DNA"/>
</dbReference>
<evidence type="ECO:0000313" key="2">
    <source>
        <dbReference type="Proteomes" id="UP000008680"/>
    </source>
</evidence>
<keyword evidence="2" id="KW-1185">Reference proteome</keyword>
<protein>
    <submittedName>
        <fullName evidence="1">Uncharacterized protein</fullName>
    </submittedName>
</protein>
<dbReference type="eggNOG" id="arCOG02470">
    <property type="taxonomic scope" value="Archaea"/>
</dbReference>
<dbReference type="OrthoDB" id="76331at2157"/>
<dbReference type="KEGG" id="mru:mru_1954"/>
<dbReference type="PATRIC" id="fig|634498.28.peg.1954"/>
<dbReference type="Proteomes" id="UP000008680">
    <property type="component" value="Chromosome"/>
</dbReference>
<dbReference type="RefSeq" id="WP_012956752.1">
    <property type="nucleotide sequence ID" value="NC_013790.1"/>
</dbReference>
<reference evidence="1 2" key="1">
    <citation type="journal article" date="2010" name="PLoS ONE">
        <title>The genome sequence of the rumen methanogen Methanobrevibacter ruminantium reveals new possibilities for controlling ruminant methane emissions.</title>
        <authorList>
            <person name="Leahy S.C."/>
            <person name="Kelly W.J."/>
            <person name="Altermann E."/>
            <person name="Ronimus R.S."/>
            <person name="Yeoman C.J."/>
            <person name="Pacheco D.M."/>
            <person name="Li D."/>
            <person name="Kong Z."/>
            <person name="McTavish S."/>
            <person name="Sang C."/>
            <person name="Lambie S.C."/>
            <person name="Janssen P.H."/>
            <person name="Dey D."/>
            <person name="Attwood G.T."/>
        </authorList>
    </citation>
    <scope>NUCLEOTIDE SEQUENCE [LARGE SCALE GENOMIC DNA]</scope>
    <source>
        <strain evidence="2">ATCC 35063 / DSM 1093 / JCM 13430 / OCM 146 / M1</strain>
    </source>
</reference>
<dbReference type="STRING" id="634498.mru_1954"/>